<gene>
    <name evidence="2" type="ORF">JYB65_03515</name>
</gene>
<evidence type="ECO:0000259" key="1">
    <source>
        <dbReference type="Pfam" id="PF13240"/>
    </source>
</evidence>
<feature type="domain" description="Zinc-ribbon" evidence="1">
    <location>
        <begin position="3"/>
        <end position="20"/>
    </location>
</feature>
<dbReference type="EMBL" id="JAFJZZ010000001">
    <property type="protein sequence ID" value="MBN7772422.1"/>
    <property type="molecule type" value="Genomic_DNA"/>
</dbReference>
<comment type="caution">
    <text evidence="2">The sequence shown here is derived from an EMBL/GenBank/DDBJ whole genome shotgun (WGS) entry which is preliminary data.</text>
</comment>
<organism evidence="2 3">
    <name type="scientific">Clostridium aminobutyricum</name>
    <dbReference type="NCBI Taxonomy" id="33953"/>
    <lineage>
        <taxon>Bacteria</taxon>
        <taxon>Bacillati</taxon>
        <taxon>Bacillota</taxon>
        <taxon>Clostridia</taxon>
        <taxon>Eubacteriales</taxon>
        <taxon>Clostridiaceae</taxon>
        <taxon>Clostridium</taxon>
    </lineage>
</organism>
<dbReference type="AlphaFoldDB" id="A0A939IGS3"/>
<dbReference type="InterPro" id="IPR026870">
    <property type="entry name" value="Zinc_ribbon_dom"/>
</dbReference>
<keyword evidence="3" id="KW-1185">Reference proteome</keyword>
<dbReference type="RefSeq" id="WP_206581227.1">
    <property type="nucleotide sequence ID" value="NZ_JAFJZZ010000001.1"/>
</dbReference>
<accession>A0A939IGS3</accession>
<reference evidence="2" key="1">
    <citation type="submission" date="2021-02" db="EMBL/GenBank/DDBJ databases">
        <title>Abyssanaerobacter marinus gen.nov., sp., nov, anaerobic bacterium isolated from the Onnuri vent field of Indian Ocean and suggestion of Mogibacteriaceae fam. nov., and proposal of reclassification of ambiguous this family's genus member.</title>
        <authorList>
            <person name="Kim Y.J."/>
            <person name="Yang J.-A."/>
        </authorList>
    </citation>
    <scope>NUCLEOTIDE SEQUENCE</scope>
    <source>
        <strain evidence="2">DSM 2634</strain>
    </source>
</reference>
<dbReference type="Pfam" id="PF13240">
    <property type="entry name" value="Zn_Ribbon_1"/>
    <property type="match status" value="1"/>
</dbReference>
<evidence type="ECO:0000313" key="3">
    <source>
        <dbReference type="Proteomes" id="UP000664545"/>
    </source>
</evidence>
<sequence>MRCIHCGKEVRDGVVFCIHCDRPVKREYAHYACEFYDSVSVRERLFNILTGIFSSGNTQKEFRKYKHHSNRVNNKLNLNQKVHSAKNAYGHYLKSISNINSSSISSKSEESINLEDLVKKGKNLWKYLSQ</sequence>
<dbReference type="Proteomes" id="UP000664545">
    <property type="component" value="Unassembled WGS sequence"/>
</dbReference>
<evidence type="ECO:0000313" key="2">
    <source>
        <dbReference type="EMBL" id="MBN7772422.1"/>
    </source>
</evidence>
<name>A0A939IGS3_CLOAM</name>
<protein>
    <submittedName>
        <fullName evidence="2">Zinc-ribbon domain-containing protein</fullName>
    </submittedName>
</protein>
<proteinExistence type="predicted"/>